<reference evidence="1 2" key="1">
    <citation type="submission" date="2014-04" db="EMBL/GenBank/DDBJ databases">
        <title>Evolutionary Origins and Diversification of the Mycorrhizal Mutualists.</title>
        <authorList>
            <consortium name="DOE Joint Genome Institute"/>
            <consortium name="Mycorrhizal Genomics Consortium"/>
            <person name="Kohler A."/>
            <person name="Kuo A."/>
            <person name="Nagy L.G."/>
            <person name="Floudas D."/>
            <person name="Copeland A."/>
            <person name="Barry K.W."/>
            <person name="Cichocki N."/>
            <person name="Veneault-Fourrey C."/>
            <person name="LaButti K."/>
            <person name="Lindquist E.A."/>
            <person name="Lipzen A."/>
            <person name="Lundell T."/>
            <person name="Morin E."/>
            <person name="Murat C."/>
            <person name="Riley R."/>
            <person name="Ohm R."/>
            <person name="Sun H."/>
            <person name="Tunlid A."/>
            <person name="Henrissat B."/>
            <person name="Grigoriev I.V."/>
            <person name="Hibbett D.S."/>
            <person name="Martin F."/>
        </authorList>
    </citation>
    <scope>NUCLEOTIDE SEQUENCE [LARGE SCALE GENOMIC DNA]</scope>
    <source>
        <strain evidence="1 2">MD-312</strain>
    </source>
</reference>
<dbReference type="OrthoDB" id="2505969at2759"/>
<dbReference type="AlphaFoldDB" id="A0A0C9VSU3"/>
<organism evidence="1 2">
    <name type="scientific">Hydnomerulius pinastri MD-312</name>
    <dbReference type="NCBI Taxonomy" id="994086"/>
    <lineage>
        <taxon>Eukaryota</taxon>
        <taxon>Fungi</taxon>
        <taxon>Dikarya</taxon>
        <taxon>Basidiomycota</taxon>
        <taxon>Agaricomycotina</taxon>
        <taxon>Agaricomycetes</taxon>
        <taxon>Agaricomycetidae</taxon>
        <taxon>Boletales</taxon>
        <taxon>Boletales incertae sedis</taxon>
        <taxon>Leucogyrophana</taxon>
    </lineage>
</organism>
<dbReference type="Proteomes" id="UP000053820">
    <property type="component" value="Unassembled WGS sequence"/>
</dbReference>
<dbReference type="InterPro" id="IPR040521">
    <property type="entry name" value="KDZ"/>
</dbReference>
<name>A0A0C9VSU3_9AGAM</name>
<dbReference type="HOGENOM" id="CLU_095758_0_0_1"/>
<evidence type="ECO:0000313" key="1">
    <source>
        <dbReference type="EMBL" id="KIJ60975.1"/>
    </source>
</evidence>
<dbReference type="Pfam" id="PF18758">
    <property type="entry name" value="KDZ"/>
    <property type="match status" value="1"/>
</dbReference>
<evidence type="ECO:0000313" key="2">
    <source>
        <dbReference type="Proteomes" id="UP000053820"/>
    </source>
</evidence>
<gene>
    <name evidence="1" type="ORF">HYDPIDRAFT_177248</name>
</gene>
<keyword evidence="2" id="KW-1185">Reference proteome</keyword>
<proteinExistence type="predicted"/>
<dbReference type="EMBL" id="KN839867">
    <property type="protein sequence ID" value="KIJ60975.1"/>
    <property type="molecule type" value="Genomic_DNA"/>
</dbReference>
<accession>A0A0C9VSU3</accession>
<protein>
    <submittedName>
        <fullName evidence="1">Uncharacterized protein</fullName>
    </submittedName>
</protein>
<sequence length="190" mass="21983">MYALATTNKILDVYGQNGTSGYDISCSFSKTVAASSIATKAKFQGHNFAVNSFHGHLLYHPVYRLRLGIEDLETCERVFSASNAVASVICHASYFHWLQFIDLHFDQWNQDKYLELSRFLYNNYKQVLHYINDYTPMVEELKTQLQIQDTDFERWNVEELEYLNSLSVESEDKVQNAVYVEALESLAHAE</sequence>